<dbReference type="EMBL" id="JAGIYY010000005">
    <property type="protein sequence ID" value="MBP0440088.1"/>
    <property type="molecule type" value="Genomic_DNA"/>
</dbReference>
<evidence type="ECO:0000313" key="6">
    <source>
        <dbReference type="Proteomes" id="UP000666240"/>
    </source>
</evidence>
<keyword evidence="1" id="KW-0805">Transcription regulation</keyword>
<dbReference type="GO" id="GO:0003677">
    <property type="term" value="F:DNA binding"/>
    <property type="evidence" value="ECO:0007669"/>
    <property type="project" value="UniProtKB-KW"/>
</dbReference>
<dbReference type="PANTHER" id="PTHR44846:SF1">
    <property type="entry name" value="MANNOSYL-D-GLYCERATE TRANSPORT_METABOLISM SYSTEM REPRESSOR MNGR-RELATED"/>
    <property type="match status" value="1"/>
</dbReference>
<dbReference type="PRINTS" id="PR00035">
    <property type="entry name" value="HTHGNTR"/>
</dbReference>
<feature type="domain" description="HTH gntR-type" evidence="4">
    <location>
        <begin position="21"/>
        <end position="90"/>
    </location>
</feature>
<dbReference type="GO" id="GO:0003700">
    <property type="term" value="F:DNA-binding transcription factor activity"/>
    <property type="evidence" value="ECO:0007669"/>
    <property type="project" value="InterPro"/>
</dbReference>
<dbReference type="InterPro" id="IPR028978">
    <property type="entry name" value="Chorismate_lyase_/UTRA_dom_sf"/>
</dbReference>
<dbReference type="GO" id="GO:0045892">
    <property type="term" value="P:negative regulation of DNA-templated transcription"/>
    <property type="evidence" value="ECO:0007669"/>
    <property type="project" value="TreeGrafter"/>
</dbReference>
<dbReference type="AlphaFoldDB" id="A0A8J7UJI3"/>
<evidence type="ECO:0000256" key="3">
    <source>
        <dbReference type="ARBA" id="ARBA00023163"/>
    </source>
</evidence>
<protein>
    <submittedName>
        <fullName evidence="5">GntR family transcriptional regulator</fullName>
    </submittedName>
</protein>
<comment type="caution">
    <text evidence="5">The sequence shown here is derived from an EMBL/GenBank/DDBJ whole genome shotgun (WGS) entry which is preliminary data.</text>
</comment>
<reference evidence="5" key="1">
    <citation type="submission" date="2021-03" db="EMBL/GenBank/DDBJ databases">
        <title>Genome sequencing and assembly of Tianweitania sediminis.</title>
        <authorList>
            <person name="Chhetri G."/>
        </authorList>
    </citation>
    <scope>NUCLEOTIDE SEQUENCE</scope>
    <source>
        <strain evidence="5">Z8</strain>
    </source>
</reference>
<dbReference type="Pfam" id="PF07702">
    <property type="entry name" value="UTRA"/>
    <property type="match status" value="1"/>
</dbReference>
<keyword evidence="6" id="KW-1185">Reference proteome</keyword>
<keyword evidence="2" id="KW-0238">DNA-binding</keyword>
<gene>
    <name evidence="5" type="ORF">J5Y06_15630</name>
</gene>
<proteinExistence type="predicted"/>
<evidence type="ECO:0000256" key="1">
    <source>
        <dbReference type="ARBA" id="ARBA00023015"/>
    </source>
</evidence>
<dbReference type="SUPFAM" id="SSF46785">
    <property type="entry name" value="Winged helix' DNA-binding domain"/>
    <property type="match status" value="1"/>
</dbReference>
<dbReference type="InterPro" id="IPR036390">
    <property type="entry name" value="WH_DNA-bd_sf"/>
</dbReference>
<dbReference type="Pfam" id="PF00392">
    <property type="entry name" value="GntR"/>
    <property type="match status" value="1"/>
</dbReference>
<dbReference type="Gene3D" id="1.10.10.10">
    <property type="entry name" value="Winged helix-like DNA-binding domain superfamily/Winged helix DNA-binding domain"/>
    <property type="match status" value="1"/>
</dbReference>
<dbReference type="SUPFAM" id="SSF64288">
    <property type="entry name" value="Chorismate lyase-like"/>
    <property type="match status" value="1"/>
</dbReference>
<dbReference type="InterPro" id="IPR036388">
    <property type="entry name" value="WH-like_DNA-bd_sf"/>
</dbReference>
<dbReference type="PANTHER" id="PTHR44846">
    <property type="entry name" value="MANNOSYL-D-GLYCERATE TRANSPORT/METABOLISM SYSTEM REPRESSOR MNGR-RELATED"/>
    <property type="match status" value="1"/>
</dbReference>
<dbReference type="Proteomes" id="UP000666240">
    <property type="component" value="Unassembled WGS sequence"/>
</dbReference>
<organism evidence="5 6">
    <name type="scientific">Tianweitania sediminis</name>
    <dbReference type="NCBI Taxonomy" id="1502156"/>
    <lineage>
        <taxon>Bacteria</taxon>
        <taxon>Pseudomonadati</taxon>
        <taxon>Pseudomonadota</taxon>
        <taxon>Alphaproteobacteria</taxon>
        <taxon>Hyphomicrobiales</taxon>
        <taxon>Phyllobacteriaceae</taxon>
        <taxon>Tianweitania</taxon>
    </lineage>
</organism>
<dbReference type="RefSeq" id="WP_209336123.1">
    <property type="nucleotide sequence ID" value="NZ_JAGIYY010000005.1"/>
</dbReference>
<name>A0A8J7UJI3_9HYPH</name>
<dbReference type="Gene3D" id="3.40.1410.10">
    <property type="entry name" value="Chorismate lyase-like"/>
    <property type="match status" value="1"/>
</dbReference>
<evidence type="ECO:0000259" key="4">
    <source>
        <dbReference type="PROSITE" id="PS50949"/>
    </source>
</evidence>
<evidence type="ECO:0000313" key="5">
    <source>
        <dbReference type="EMBL" id="MBP0440088.1"/>
    </source>
</evidence>
<dbReference type="SMART" id="SM00866">
    <property type="entry name" value="UTRA"/>
    <property type="match status" value="1"/>
</dbReference>
<keyword evidence="3" id="KW-0804">Transcription</keyword>
<evidence type="ECO:0000256" key="2">
    <source>
        <dbReference type="ARBA" id="ARBA00023125"/>
    </source>
</evidence>
<dbReference type="CDD" id="cd07377">
    <property type="entry name" value="WHTH_GntR"/>
    <property type="match status" value="1"/>
</dbReference>
<dbReference type="InterPro" id="IPR000524">
    <property type="entry name" value="Tscrpt_reg_HTH_GntR"/>
</dbReference>
<sequence length="260" mass="28963">MNLARAKAQSLASSVDTQSRVPLHVQVRKLIREKARVGALVDGEGRLKTEAELGQIFGVSRITIRNALQPLVDEGMFERTRGKGTFLRSSELEDWGGALIGFVESGREAGFEPTGAILHQGMTNQQDADIAKMLNERAVFELKRLRFADGDAVAIEQAFYPPDIGLELEKRDLADAAIYAVFEQELNFEIKDAVQTISATLADKEAARLLDVAVGSPLTFTERLTRDRDDRPLELLRTVYVPERHRFAIRLTRRASSPTE</sequence>
<accession>A0A8J7UJI3</accession>
<dbReference type="PROSITE" id="PS50949">
    <property type="entry name" value="HTH_GNTR"/>
    <property type="match status" value="1"/>
</dbReference>
<dbReference type="SMART" id="SM00345">
    <property type="entry name" value="HTH_GNTR"/>
    <property type="match status" value="1"/>
</dbReference>
<dbReference type="InterPro" id="IPR011663">
    <property type="entry name" value="UTRA"/>
</dbReference>
<dbReference type="InterPro" id="IPR050679">
    <property type="entry name" value="Bact_HTH_transcr_reg"/>
</dbReference>